<comment type="caution">
    <text evidence="4">The sequence shown here is derived from an EMBL/GenBank/DDBJ whole genome shotgun (WGS) entry which is preliminary data.</text>
</comment>
<organism evidence="4 5">
    <name type="scientific">Sphaerisporangium aureirubrum</name>
    <dbReference type="NCBI Taxonomy" id="1544736"/>
    <lineage>
        <taxon>Bacteria</taxon>
        <taxon>Bacillati</taxon>
        <taxon>Actinomycetota</taxon>
        <taxon>Actinomycetes</taxon>
        <taxon>Streptosporangiales</taxon>
        <taxon>Streptosporangiaceae</taxon>
        <taxon>Sphaerisporangium</taxon>
    </lineage>
</organism>
<feature type="domain" description="Methyltransferase" evidence="3">
    <location>
        <begin position="41"/>
        <end position="130"/>
    </location>
</feature>
<dbReference type="PANTHER" id="PTHR44942">
    <property type="entry name" value="METHYLTRANSF_11 DOMAIN-CONTAINING PROTEIN"/>
    <property type="match status" value="1"/>
</dbReference>
<dbReference type="RefSeq" id="WP_380750726.1">
    <property type="nucleotide sequence ID" value="NZ_JBHSRF010000012.1"/>
</dbReference>
<dbReference type="EC" id="2.1.1.-" evidence="4"/>
<dbReference type="Gene3D" id="3.40.50.150">
    <property type="entry name" value="Vaccinia Virus protein VP39"/>
    <property type="match status" value="1"/>
</dbReference>
<dbReference type="InterPro" id="IPR041698">
    <property type="entry name" value="Methyltransf_25"/>
</dbReference>
<evidence type="ECO:0000313" key="4">
    <source>
        <dbReference type="EMBL" id="MFC6081878.1"/>
    </source>
</evidence>
<gene>
    <name evidence="4" type="ORF">ACFP1K_11980</name>
</gene>
<keyword evidence="2 4" id="KW-0808">Transferase</keyword>
<dbReference type="CDD" id="cd02440">
    <property type="entry name" value="AdoMet_MTases"/>
    <property type="match status" value="1"/>
</dbReference>
<dbReference type="PANTHER" id="PTHR44942:SF4">
    <property type="entry name" value="METHYLTRANSFERASE TYPE 11 DOMAIN-CONTAINING PROTEIN"/>
    <property type="match status" value="1"/>
</dbReference>
<evidence type="ECO:0000259" key="3">
    <source>
        <dbReference type="Pfam" id="PF13649"/>
    </source>
</evidence>
<dbReference type="Proteomes" id="UP001596137">
    <property type="component" value="Unassembled WGS sequence"/>
</dbReference>
<dbReference type="EMBL" id="JBHSRF010000012">
    <property type="protein sequence ID" value="MFC6081878.1"/>
    <property type="molecule type" value="Genomic_DNA"/>
</dbReference>
<keyword evidence="1 4" id="KW-0489">Methyltransferase</keyword>
<dbReference type="Pfam" id="PF13649">
    <property type="entry name" value="Methyltransf_25"/>
    <property type="match status" value="1"/>
</dbReference>
<evidence type="ECO:0000256" key="1">
    <source>
        <dbReference type="ARBA" id="ARBA00022603"/>
    </source>
</evidence>
<dbReference type="InterPro" id="IPR051052">
    <property type="entry name" value="Diverse_substrate_MTase"/>
</dbReference>
<reference evidence="5" key="1">
    <citation type="journal article" date="2019" name="Int. J. Syst. Evol. Microbiol.">
        <title>The Global Catalogue of Microorganisms (GCM) 10K type strain sequencing project: providing services to taxonomists for standard genome sequencing and annotation.</title>
        <authorList>
            <consortium name="The Broad Institute Genomics Platform"/>
            <consortium name="The Broad Institute Genome Sequencing Center for Infectious Disease"/>
            <person name="Wu L."/>
            <person name="Ma J."/>
        </authorList>
    </citation>
    <scope>NUCLEOTIDE SEQUENCE [LARGE SCALE GENOMIC DNA]</scope>
    <source>
        <strain evidence="5">JCM 30346</strain>
    </source>
</reference>
<proteinExistence type="predicted"/>
<dbReference type="GO" id="GO:0032259">
    <property type="term" value="P:methylation"/>
    <property type="evidence" value="ECO:0007669"/>
    <property type="project" value="UniProtKB-KW"/>
</dbReference>
<accession>A0ABW1NFZ0</accession>
<dbReference type="GO" id="GO:0008168">
    <property type="term" value="F:methyltransferase activity"/>
    <property type="evidence" value="ECO:0007669"/>
    <property type="project" value="UniProtKB-KW"/>
</dbReference>
<dbReference type="InterPro" id="IPR029063">
    <property type="entry name" value="SAM-dependent_MTases_sf"/>
</dbReference>
<name>A0ABW1NFZ0_9ACTN</name>
<dbReference type="SUPFAM" id="SSF53335">
    <property type="entry name" value="S-adenosyl-L-methionine-dependent methyltransferases"/>
    <property type="match status" value="1"/>
</dbReference>
<evidence type="ECO:0000313" key="5">
    <source>
        <dbReference type="Proteomes" id="UP001596137"/>
    </source>
</evidence>
<sequence length="255" mass="28362">MEPGSLFAGAAAHYSRYRHGYSDDVVGYIARELELDKRSRVLDLGCGPGTLAIPLARFAGRVIAVDPSDDMLEEGARGAPQNIRWMKGDSSRLRDLPLGRLDHTVMGRSFHWMDRVRVLADLDAMLPPHGAVVLAGPTRDPAEPPWEPVVQSVRQRFGLEWRANSESYHQSGRRHQDLLADSRFRRLSAATFRRMARRDAEAVIGLQLSFSYSTPTRLGSRLPGFVEALAEALEEAVPPGGWPEEIATEVLIARR</sequence>
<protein>
    <submittedName>
        <fullName evidence="4">Class I SAM-dependent methyltransferase</fullName>
        <ecNumber evidence="4">2.1.1.-</ecNumber>
    </submittedName>
</protein>
<evidence type="ECO:0000256" key="2">
    <source>
        <dbReference type="ARBA" id="ARBA00022679"/>
    </source>
</evidence>
<keyword evidence="5" id="KW-1185">Reference proteome</keyword>